<name>B4D5F8_9BACT</name>
<evidence type="ECO:0000256" key="1">
    <source>
        <dbReference type="SAM" id="Phobius"/>
    </source>
</evidence>
<feature type="transmembrane region" description="Helical" evidence="1">
    <location>
        <begin position="129"/>
        <end position="147"/>
    </location>
</feature>
<feature type="transmembrane region" description="Helical" evidence="1">
    <location>
        <begin position="238"/>
        <end position="258"/>
    </location>
</feature>
<gene>
    <name evidence="2" type="ORF">CfE428DRAFT_4147</name>
</gene>
<feature type="transmembrane region" description="Helical" evidence="1">
    <location>
        <begin position="490"/>
        <end position="511"/>
    </location>
</feature>
<dbReference type="InParanoid" id="B4D5F8"/>
<reference evidence="2 3" key="1">
    <citation type="journal article" date="2011" name="J. Bacteriol.">
        <title>Genome sequence of Chthoniobacter flavus Ellin428, an aerobic heterotrophic soil bacterium.</title>
        <authorList>
            <person name="Kant R."/>
            <person name="van Passel M.W."/>
            <person name="Palva A."/>
            <person name="Lucas S."/>
            <person name="Lapidus A."/>
            <person name="Glavina Del Rio T."/>
            <person name="Dalin E."/>
            <person name="Tice H."/>
            <person name="Bruce D."/>
            <person name="Goodwin L."/>
            <person name="Pitluck S."/>
            <person name="Larimer F.W."/>
            <person name="Land M.L."/>
            <person name="Hauser L."/>
            <person name="Sangwan P."/>
            <person name="de Vos W.M."/>
            <person name="Janssen P.H."/>
            <person name="Smidt H."/>
        </authorList>
    </citation>
    <scope>NUCLEOTIDE SEQUENCE [LARGE SCALE GENOMIC DNA]</scope>
    <source>
        <strain evidence="2 3">Ellin428</strain>
    </source>
</reference>
<organism evidence="2 3">
    <name type="scientific">Chthoniobacter flavus Ellin428</name>
    <dbReference type="NCBI Taxonomy" id="497964"/>
    <lineage>
        <taxon>Bacteria</taxon>
        <taxon>Pseudomonadati</taxon>
        <taxon>Verrucomicrobiota</taxon>
        <taxon>Spartobacteria</taxon>
        <taxon>Chthoniobacterales</taxon>
        <taxon>Chthoniobacteraceae</taxon>
        <taxon>Chthoniobacter</taxon>
    </lineage>
</organism>
<evidence type="ECO:0008006" key="4">
    <source>
        <dbReference type="Google" id="ProtNLM"/>
    </source>
</evidence>
<dbReference type="STRING" id="497964.CfE428DRAFT_4147"/>
<feature type="transmembrane region" description="Helical" evidence="1">
    <location>
        <begin position="98"/>
        <end position="117"/>
    </location>
</feature>
<feature type="transmembrane region" description="Helical" evidence="1">
    <location>
        <begin position="212"/>
        <end position="231"/>
    </location>
</feature>
<feature type="transmembrane region" description="Helical" evidence="1">
    <location>
        <begin position="460"/>
        <end position="478"/>
    </location>
</feature>
<feature type="transmembrane region" description="Helical" evidence="1">
    <location>
        <begin position="188"/>
        <end position="206"/>
    </location>
</feature>
<keyword evidence="1" id="KW-0812">Transmembrane</keyword>
<keyword evidence="1" id="KW-0472">Membrane</keyword>
<accession>B4D5F8</accession>
<evidence type="ECO:0000313" key="3">
    <source>
        <dbReference type="Proteomes" id="UP000005824"/>
    </source>
</evidence>
<feature type="transmembrane region" description="Helical" evidence="1">
    <location>
        <begin position="523"/>
        <end position="544"/>
    </location>
</feature>
<keyword evidence="1" id="KW-1133">Transmembrane helix</keyword>
<dbReference type="Proteomes" id="UP000005824">
    <property type="component" value="Unassembled WGS sequence"/>
</dbReference>
<keyword evidence="3" id="KW-1185">Reference proteome</keyword>
<dbReference type="AlphaFoldDB" id="B4D5F8"/>
<sequence length="555" mass="61629">MTSPNPSPAVPVRTEARLPSLVFRGLELLILAIVLTLAWKSWSAWPMVPLADPDTWGYLNPALSWLSGTGFVQAGGRDWLYPAFVALFLKTTGSFTGIVAWQKCIGLLSGVLMAITWRCWVSMLPFHRGIRFAISLLGAMPIFMQLVNPQSVLYQMSLRPESLLPCFVYAQLACAMGYCRFRWHTPKPLPSLLLGAAALVFAYACFLLKPSWYLATVTTSLSVGIGLFGSALSWRIRLLTPVTGIAAALLILALPARMFFVRDGASVTLLPLALFCVHAPLIDESFTAKLAHLPDSAPEKPRLQHLDDVLKGELAIAADHYRPYDHLRINPDYLLDSRKLNTAIPEYAGATPQQIKAFCFGSFASAVLHDPGAYTRKVFLQFHWFLWPDAKTFFKDRSDITGEYRLSAESLTAHQPTGLRADWQTTRQHYQEDLAALAKASPPLAEHPKLTELARGVTRWALPLECLFLLALLAVHVWPPLCNLRSTGWAAFFLFLAPLGNAFGVCIVHALDIYRYRITYGGYWLFVLTAMTAFIFAVAGQALYRTAGKIVPQRS</sequence>
<evidence type="ECO:0000313" key="2">
    <source>
        <dbReference type="EMBL" id="EDY18363.1"/>
    </source>
</evidence>
<dbReference type="RefSeq" id="WP_006981471.1">
    <property type="nucleotide sequence ID" value="NZ_ABVL01000013.1"/>
</dbReference>
<comment type="caution">
    <text evidence="2">The sequence shown here is derived from an EMBL/GenBank/DDBJ whole genome shotgun (WGS) entry which is preliminary data.</text>
</comment>
<protein>
    <recommendedName>
        <fullName evidence="4">Glycosyltransferase RgtA/B/C/D-like domain-containing protein</fullName>
    </recommendedName>
</protein>
<dbReference type="EMBL" id="ABVL01000013">
    <property type="protein sequence ID" value="EDY18363.1"/>
    <property type="molecule type" value="Genomic_DNA"/>
</dbReference>
<proteinExistence type="predicted"/>
<feature type="transmembrane region" description="Helical" evidence="1">
    <location>
        <begin position="21"/>
        <end position="39"/>
    </location>
</feature>